<dbReference type="AlphaFoldDB" id="A0A8T0IYT8"/>
<feature type="region of interest" description="Disordered" evidence="1">
    <location>
        <begin position="461"/>
        <end position="484"/>
    </location>
</feature>
<feature type="region of interest" description="Disordered" evidence="1">
    <location>
        <begin position="583"/>
        <end position="603"/>
    </location>
</feature>
<feature type="region of interest" description="Disordered" evidence="1">
    <location>
        <begin position="399"/>
        <end position="444"/>
    </location>
</feature>
<dbReference type="EMBL" id="CM026422">
    <property type="protein sequence ID" value="KAG0588069.1"/>
    <property type="molecule type" value="Genomic_DNA"/>
</dbReference>
<feature type="transmembrane region" description="Helical" evidence="2">
    <location>
        <begin position="517"/>
        <end position="550"/>
    </location>
</feature>
<reference evidence="3" key="1">
    <citation type="submission" date="2020-06" db="EMBL/GenBank/DDBJ databases">
        <title>WGS assembly of Ceratodon purpureus strain R40.</title>
        <authorList>
            <person name="Carey S.B."/>
            <person name="Jenkins J."/>
            <person name="Shu S."/>
            <person name="Lovell J.T."/>
            <person name="Sreedasyam A."/>
            <person name="Maumus F."/>
            <person name="Tiley G.P."/>
            <person name="Fernandez-Pozo N."/>
            <person name="Barry K."/>
            <person name="Chen C."/>
            <person name="Wang M."/>
            <person name="Lipzen A."/>
            <person name="Daum C."/>
            <person name="Saski C.A."/>
            <person name="Payton A.C."/>
            <person name="Mcbreen J.C."/>
            <person name="Conrad R.E."/>
            <person name="Kollar L.M."/>
            <person name="Olsson S."/>
            <person name="Huttunen S."/>
            <person name="Landis J.B."/>
            <person name="Wickett N.J."/>
            <person name="Johnson M.G."/>
            <person name="Rensing S.A."/>
            <person name="Grimwood J."/>
            <person name="Schmutz J."/>
            <person name="Mcdaniel S.F."/>
        </authorList>
    </citation>
    <scope>NUCLEOTIDE SEQUENCE</scope>
    <source>
        <strain evidence="3">R40</strain>
    </source>
</reference>
<evidence type="ECO:0000256" key="1">
    <source>
        <dbReference type="SAM" id="MobiDB-lite"/>
    </source>
</evidence>
<organism evidence="3 4">
    <name type="scientific">Ceratodon purpureus</name>
    <name type="common">Fire moss</name>
    <name type="synonym">Dicranum purpureum</name>
    <dbReference type="NCBI Taxonomy" id="3225"/>
    <lineage>
        <taxon>Eukaryota</taxon>
        <taxon>Viridiplantae</taxon>
        <taxon>Streptophyta</taxon>
        <taxon>Embryophyta</taxon>
        <taxon>Bryophyta</taxon>
        <taxon>Bryophytina</taxon>
        <taxon>Bryopsida</taxon>
        <taxon>Dicranidae</taxon>
        <taxon>Pseudoditrichales</taxon>
        <taxon>Ditrichaceae</taxon>
        <taxon>Ceratodon</taxon>
    </lineage>
</organism>
<keyword evidence="2" id="KW-1133">Transmembrane helix</keyword>
<gene>
    <name evidence="3" type="ORF">KC19_2G213500</name>
</gene>
<comment type="caution">
    <text evidence="3">The sequence shown here is derived from an EMBL/GenBank/DDBJ whole genome shotgun (WGS) entry which is preliminary data.</text>
</comment>
<name>A0A8T0IYT8_CERPU</name>
<evidence type="ECO:0000313" key="3">
    <source>
        <dbReference type="EMBL" id="KAG0588069.1"/>
    </source>
</evidence>
<proteinExistence type="predicted"/>
<feature type="region of interest" description="Disordered" evidence="1">
    <location>
        <begin position="1"/>
        <end position="41"/>
    </location>
</feature>
<feature type="compositionally biased region" description="Basic and acidic residues" evidence="1">
    <location>
        <begin position="161"/>
        <end position="197"/>
    </location>
</feature>
<evidence type="ECO:0000256" key="2">
    <source>
        <dbReference type="SAM" id="Phobius"/>
    </source>
</evidence>
<feature type="compositionally biased region" description="Basic and acidic residues" evidence="1">
    <location>
        <begin position="429"/>
        <end position="438"/>
    </location>
</feature>
<keyword evidence="4" id="KW-1185">Reference proteome</keyword>
<feature type="compositionally biased region" description="Low complexity" evidence="1">
    <location>
        <begin position="401"/>
        <end position="418"/>
    </location>
</feature>
<sequence length="603" mass="66481">MAELASPSSKKSLWPTLKKKLVEAKNKTTRRKPKKQNPFASQGLEKFALMMAELQAKKASLVDKTGNSVSAVRYLSRSAQEWTATTLARTASRRREKVDLSPKSSEVLLLQQSPPEAGSHSNSTVEIETIGLSQSFSFPDPGHGFGFDSEVLAVGDLQREMNSDASVSHEGDAAAEESREPPREPIREDEKQEEAGCSRKTAALPARSAKLIRNGRLLLLEKSWSRSPSSAFALLVALGACLSGRLTKLGNSILELLSINFAARWQKGKVWADFLQAAVARHVVPHLSIRVPRGLPRGLGLLPLVRRKISPEPQADRCDSVARVEAQSEIEPVEKPNLNIFTFPVVPENTSFSSADFPALATLQFQAETSDSSSSSSSIRTSSSTRRFVKKLSSKLKAKISKSGSSVPGSPISESASSSRRRSSKFSFSRRDKEKDMSDDGWPDEEEIFAESSKKRSILKKKCSFRKDRTPEPSTNRRSPLGRNFAMEPLSSTDITSGLHDQPANSIFDAGHKNFDLWMIVGLLVALVFLLVSRFSAVVAMSSLFLVLSYAHKEISFYRVPRRDIDINGRQSVETARRLHRNTDYGGRLGSPSREEAPSSCRY</sequence>
<feature type="region of interest" description="Disordered" evidence="1">
    <location>
        <begin position="161"/>
        <end position="200"/>
    </location>
</feature>
<feature type="compositionally biased region" description="Polar residues" evidence="1">
    <location>
        <begin position="1"/>
        <end position="11"/>
    </location>
</feature>
<accession>A0A8T0IYT8</accession>
<keyword evidence="2" id="KW-0812">Transmembrane</keyword>
<evidence type="ECO:0000313" key="4">
    <source>
        <dbReference type="Proteomes" id="UP000822688"/>
    </source>
</evidence>
<dbReference type="Proteomes" id="UP000822688">
    <property type="component" value="Chromosome 2"/>
</dbReference>
<keyword evidence="2" id="KW-0472">Membrane</keyword>
<feature type="region of interest" description="Disordered" evidence="1">
    <location>
        <begin position="87"/>
        <end position="106"/>
    </location>
</feature>
<protein>
    <submittedName>
        <fullName evidence="3">Uncharacterized protein</fullName>
    </submittedName>
</protein>